<dbReference type="PANTHER" id="PTHR45782:SF4">
    <property type="entry name" value="MITOCHONDRIAL RIBOSOME-ASSOCIATED GTPASE 1"/>
    <property type="match status" value="1"/>
</dbReference>
<dbReference type="EMBL" id="QZDT01000002">
    <property type="protein sequence ID" value="NBJ91511.1"/>
    <property type="molecule type" value="Genomic_DNA"/>
</dbReference>
<dbReference type="GO" id="GO:0006412">
    <property type="term" value="P:translation"/>
    <property type="evidence" value="ECO:0007669"/>
    <property type="project" value="TreeGrafter"/>
</dbReference>
<sequence>MNYQWYPGHMTKAKRMMQEDLKLIDLVIELLDARVPMSSRNPDIDELGKHKSRIILLNKADLADKNRNVQWTEYFKEKGFWVQEINARTGAGIKSIWPLIKEACKEKIDRDRKRGIIGRPVRAMVAGIPNVGKSTFINSFAGRACTKTGNKPGVTKGKQWIRLNKEVELLDTPGILWPRFDNQAVGEKLAMIGSIKDELLPMEELAGTLIGYLQKEYPSLLKERYQIIIHEDAYKTLEEICISRRCFRKGEVPDLPRASAMVLEDFRSGKLGNITLERPEEWL</sequence>
<dbReference type="Pfam" id="PF01926">
    <property type="entry name" value="MMR_HSR1"/>
    <property type="match status" value="1"/>
</dbReference>
<feature type="domain" description="CP-type G" evidence="6">
    <location>
        <begin position="10"/>
        <end position="178"/>
    </location>
</feature>
<keyword evidence="2 4" id="KW-0547">Nucleotide-binding</keyword>
<evidence type="ECO:0000256" key="1">
    <source>
        <dbReference type="ARBA" id="ARBA00014898"/>
    </source>
</evidence>
<comment type="function">
    <text evidence="4">Required for a late step of 50S ribosomal subunit assembly. Has GTPase activity.</text>
</comment>
<organism evidence="7 8">
    <name type="scientific">Parablautia muri</name>
    <dbReference type="NCBI Taxonomy" id="2320879"/>
    <lineage>
        <taxon>Bacteria</taxon>
        <taxon>Bacillati</taxon>
        <taxon>Bacillota</taxon>
        <taxon>Clostridia</taxon>
        <taxon>Lachnospirales</taxon>
        <taxon>Lachnospiraceae</taxon>
        <taxon>Parablautia</taxon>
    </lineage>
</organism>
<evidence type="ECO:0000313" key="8">
    <source>
        <dbReference type="Proteomes" id="UP001154420"/>
    </source>
</evidence>
<comment type="subcellular location">
    <subcellularLocation>
        <location evidence="4">Cytoplasm</location>
    </subcellularLocation>
</comment>
<reference evidence="7" key="1">
    <citation type="submission" date="2018-09" db="EMBL/GenBank/DDBJ databases">
        <title>Murine metabolic-syndrome-specific gut microbial biobank.</title>
        <authorList>
            <person name="Liu C."/>
        </authorList>
    </citation>
    <scope>NUCLEOTIDE SEQUENCE</scope>
    <source>
        <strain evidence="7">D42-62</strain>
    </source>
</reference>
<dbReference type="Proteomes" id="UP001154420">
    <property type="component" value="Unassembled WGS sequence"/>
</dbReference>
<gene>
    <name evidence="7" type="primary">ylqF</name>
    <name evidence="7" type="ORF">D5281_02635</name>
</gene>
<keyword evidence="3 4" id="KW-0342">GTP-binding</keyword>
<dbReference type="NCBIfam" id="TIGR03596">
    <property type="entry name" value="GTPase_YlqF"/>
    <property type="match status" value="1"/>
</dbReference>
<evidence type="ECO:0000256" key="5">
    <source>
        <dbReference type="PIRSR" id="PIRSR006230-1"/>
    </source>
</evidence>
<evidence type="ECO:0000256" key="3">
    <source>
        <dbReference type="ARBA" id="ARBA00023134"/>
    </source>
</evidence>
<dbReference type="RefSeq" id="WP_160558593.1">
    <property type="nucleotide sequence ID" value="NZ_QZDT01000002.1"/>
</dbReference>
<accession>A0A9X5GQV8</accession>
<dbReference type="InterPro" id="IPR006073">
    <property type="entry name" value="GTP-bd"/>
</dbReference>
<keyword evidence="8" id="KW-1185">Reference proteome</keyword>
<dbReference type="GO" id="GO:0005525">
    <property type="term" value="F:GTP binding"/>
    <property type="evidence" value="ECO:0007669"/>
    <property type="project" value="UniProtKB-KW"/>
</dbReference>
<dbReference type="CDD" id="cd01856">
    <property type="entry name" value="YlqF"/>
    <property type="match status" value="1"/>
</dbReference>
<dbReference type="OrthoDB" id="9779790at2"/>
<evidence type="ECO:0000256" key="4">
    <source>
        <dbReference type="PIRNR" id="PIRNR006230"/>
    </source>
</evidence>
<dbReference type="Gene3D" id="3.40.50.300">
    <property type="entry name" value="P-loop containing nucleotide triphosphate hydrolases"/>
    <property type="match status" value="1"/>
</dbReference>
<comment type="similarity">
    <text evidence="4">Belongs to the TRAFAC class YlqF/YawG GTPase family. MTG1 subfamily.</text>
</comment>
<name>A0A9X5GQV8_9FIRM</name>
<dbReference type="AlphaFoldDB" id="A0A9X5GQV8"/>
<dbReference type="PANTHER" id="PTHR45782">
    <property type="entry name" value="MITOCHONDRIAL RIBOSOME-ASSOCIATED GTPASE 1"/>
    <property type="match status" value="1"/>
</dbReference>
<feature type="binding site" evidence="5">
    <location>
        <begin position="58"/>
        <end position="61"/>
    </location>
    <ligand>
        <name>GTP</name>
        <dbReference type="ChEBI" id="CHEBI:37565"/>
    </ligand>
</feature>
<comment type="caution">
    <text evidence="7">The sequence shown here is derived from an EMBL/GenBank/DDBJ whole genome shotgun (WGS) entry which is preliminary data.</text>
</comment>
<evidence type="ECO:0000256" key="2">
    <source>
        <dbReference type="ARBA" id="ARBA00022741"/>
    </source>
</evidence>
<dbReference type="SUPFAM" id="SSF52540">
    <property type="entry name" value="P-loop containing nucleoside triphosphate hydrolases"/>
    <property type="match status" value="1"/>
</dbReference>
<dbReference type="GO" id="GO:0003924">
    <property type="term" value="F:GTPase activity"/>
    <property type="evidence" value="ECO:0007669"/>
    <property type="project" value="TreeGrafter"/>
</dbReference>
<dbReference type="PROSITE" id="PS51721">
    <property type="entry name" value="G_CP"/>
    <property type="match status" value="1"/>
</dbReference>
<dbReference type="InterPro" id="IPR027417">
    <property type="entry name" value="P-loop_NTPase"/>
</dbReference>
<proteinExistence type="inferred from homology"/>
<evidence type="ECO:0000313" key="7">
    <source>
        <dbReference type="EMBL" id="NBJ91511.1"/>
    </source>
</evidence>
<dbReference type="Gene3D" id="1.10.1580.10">
    <property type="match status" value="1"/>
</dbReference>
<dbReference type="InterPro" id="IPR016478">
    <property type="entry name" value="GTPase_MTG1"/>
</dbReference>
<protein>
    <recommendedName>
        <fullName evidence="1 4">Ribosome biogenesis GTPase A</fullName>
    </recommendedName>
</protein>
<dbReference type="GO" id="GO:0005737">
    <property type="term" value="C:cytoplasm"/>
    <property type="evidence" value="ECO:0007669"/>
    <property type="project" value="UniProtKB-SubCell"/>
</dbReference>
<dbReference type="PIRSF" id="PIRSF006230">
    <property type="entry name" value="MG442"/>
    <property type="match status" value="1"/>
</dbReference>
<feature type="binding site" evidence="5">
    <location>
        <position position="174"/>
    </location>
    <ligand>
        <name>GTP</name>
        <dbReference type="ChEBI" id="CHEBI:37565"/>
    </ligand>
</feature>
<dbReference type="InterPro" id="IPR019991">
    <property type="entry name" value="GTP-bd_ribosome_bgen"/>
</dbReference>
<evidence type="ECO:0000259" key="6">
    <source>
        <dbReference type="PROSITE" id="PS51721"/>
    </source>
</evidence>
<keyword evidence="4" id="KW-0963">Cytoplasm</keyword>
<dbReference type="FunFam" id="3.40.50.300:FF:000590">
    <property type="entry name" value="Ribosome biogenesis GTPase A"/>
    <property type="match status" value="1"/>
</dbReference>
<feature type="binding site" evidence="5">
    <location>
        <begin position="130"/>
        <end position="135"/>
    </location>
    <ligand>
        <name>GTP</name>
        <dbReference type="ChEBI" id="CHEBI:37565"/>
    </ligand>
</feature>
<dbReference type="InterPro" id="IPR023179">
    <property type="entry name" value="GTP-bd_ortho_bundle_sf"/>
</dbReference>
<dbReference type="InterPro" id="IPR030378">
    <property type="entry name" value="G_CP_dom"/>
</dbReference>